<evidence type="ECO:0000259" key="2">
    <source>
        <dbReference type="PROSITE" id="PS50112"/>
    </source>
</evidence>
<dbReference type="InterPro" id="IPR037522">
    <property type="entry name" value="HD_GYP_dom"/>
</dbReference>
<gene>
    <name evidence="5" type="ORF">HF295_02475</name>
</gene>
<dbReference type="RefSeq" id="WP_312032269.1">
    <property type="nucleotide sequence ID" value="NZ_CP051151.1"/>
</dbReference>
<dbReference type="AlphaFoldDB" id="A0A7L6N3H3"/>
<name>A0A7L6N3H3_9MOLU</name>
<feature type="domain" description="PAS" evidence="2">
    <location>
        <begin position="423"/>
        <end position="496"/>
    </location>
</feature>
<dbReference type="Pfam" id="PF00990">
    <property type="entry name" value="GGDEF"/>
    <property type="match status" value="1"/>
</dbReference>
<dbReference type="InterPro" id="IPR043128">
    <property type="entry name" value="Rev_trsase/Diguanyl_cyclase"/>
</dbReference>
<reference evidence="5 6" key="1">
    <citation type="submission" date="2020-04" db="EMBL/GenBank/DDBJ databases">
        <authorList>
            <person name="Zheng R.K."/>
            <person name="Sun C.M."/>
        </authorList>
    </citation>
    <scope>NUCLEOTIDE SEQUENCE [LARGE SCALE GENOMIC DNA]</scope>
    <source>
        <strain evidence="6">zrk29</strain>
    </source>
</reference>
<dbReference type="InterPro" id="IPR003607">
    <property type="entry name" value="HD/PDEase_dom"/>
</dbReference>
<evidence type="ECO:0000259" key="3">
    <source>
        <dbReference type="PROSITE" id="PS50887"/>
    </source>
</evidence>
<dbReference type="Proteomes" id="UP000512167">
    <property type="component" value="Chromosome"/>
</dbReference>
<protein>
    <submittedName>
        <fullName evidence="5">PAS domain-containing protein</fullName>
    </submittedName>
</protein>
<dbReference type="CDD" id="cd00077">
    <property type="entry name" value="HDc"/>
    <property type="match status" value="1"/>
</dbReference>
<sequence>MLNQYFIQITLEGLSLGFVIGMVLVSISFYAYLIYEKKQNKREKIDDFSPLRVLENYEGMAFSCLINEEWTMTYVSSNAYKIFGYTSDEILQGKHITYSDIIHPKFRNFVRDKYIEAIHNHQDIQLEYMIIDKDNQEKWVREDGHIIYDSLGRPLAIDGFIYGIDFYKRMLADNNQYKAKYQSLFEDLDFPIVVIQENQIIDINHSAINFFRASSKDQILKMKPIEMIDESYHDLFKSRFARLQETKTSNLSTLYKLKRFDGTSVIANIEGVPFFEDGQMFVNVLILEKDDERAFSQRLLKTERRNRDLILYMHEGLAVFQPIPDELDAKLVYANMKFSDLLYDQFKNLTYHKFSNLFDLLIKENYQEIFNHQDEKPLVKEIYQPTSKKYLQCLFYYNNEKELIVQMTDVTKEKELIRKYQEEKQTLDEILEATDTMIWTWDRSKNKLIYEKRTFDILGYDYDDQEITNPEKIMNYFHPDDRTILYQQLTSYFKCEIPYFSVEVRIRDAMGNYRWWMVRGKAVQLVDNIPLIISGTYQDITHHKLKDEEIKFLSMHDQLTKLYNLRAYHEKMDELDQDKFLPISLAIIDVNGLKVFNDALSHSVGDDLLVKTSNVMSSFAKESDVLARIGGDEFVMIMPNTPIEHAETRFKLIEEALSEERVANIPISISYGVEVKFNQRFTLHQIKDMADSKMYQQKFSGKDTRLEILKSIRHEFFKQNPFEGKVVNKVHELSMKLSHYLDLDPETRSVIEIASQYYNIGIFSIRNEIFNEERKFEKYAEIEYRKHVENGYRIILATYRNERIAMAILHHHEKFNGLGYPAKLEGHKIPLASRMISIAATYSRRMLLGESKENVFSYLEEEKNISFDPELVDDFIGMIKSEA</sequence>
<dbReference type="SMART" id="SM00091">
    <property type="entry name" value="PAS"/>
    <property type="match status" value="4"/>
</dbReference>
<dbReference type="InterPro" id="IPR013767">
    <property type="entry name" value="PAS_fold"/>
</dbReference>
<dbReference type="PROSITE" id="PS50887">
    <property type="entry name" value="GGDEF"/>
    <property type="match status" value="1"/>
</dbReference>
<proteinExistence type="predicted"/>
<evidence type="ECO:0000256" key="1">
    <source>
        <dbReference type="SAM" id="Phobius"/>
    </source>
</evidence>
<dbReference type="Pfam" id="PF08447">
    <property type="entry name" value="PAS_3"/>
    <property type="match status" value="2"/>
</dbReference>
<dbReference type="CDD" id="cd01949">
    <property type="entry name" value="GGDEF"/>
    <property type="match status" value="1"/>
</dbReference>
<evidence type="ECO:0000259" key="4">
    <source>
        <dbReference type="PROSITE" id="PS51832"/>
    </source>
</evidence>
<dbReference type="Gene3D" id="3.30.70.270">
    <property type="match status" value="1"/>
</dbReference>
<dbReference type="SUPFAM" id="SSF109604">
    <property type="entry name" value="HD-domain/PDEase-like"/>
    <property type="match status" value="1"/>
</dbReference>
<dbReference type="InterPro" id="IPR013655">
    <property type="entry name" value="PAS_fold_3"/>
</dbReference>
<keyword evidence="1" id="KW-0812">Transmembrane</keyword>
<dbReference type="Pfam" id="PF00989">
    <property type="entry name" value="PAS"/>
    <property type="match status" value="1"/>
</dbReference>
<accession>A0A7L6N3H3</accession>
<feature type="transmembrane region" description="Helical" evidence="1">
    <location>
        <begin position="14"/>
        <end position="35"/>
    </location>
</feature>
<dbReference type="SMART" id="SM00267">
    <property type="entry name" value="GGDEF"/>
    <property type="match status" value="1"/>
</dbReference>
<dbReference type="InterPro" id="IPR001610">
    <property type="entry name" value="PAC"/>
</dbReference>
<evidence type="ECO:0000313" key="6">
    <source>
        <dbReference type="Proteomes" id="UP000512167"/>
    </source>
</evidence>
<dbReference type="InterPro" id="IPR035965">
    <property type="entry name" value="PAS-like_dom_sf"/>
</dbReference>
<organism evidence="5 6">
    <name type="scientific">Hujiaoplasma nucleasis</name>
    <dbReference type="NCBI Taxonomy" id="2725268"/>
    <lineage>
        <taxon>Bacteria</taxon>
        <taxon>Bacillati</taxon>
        <taxon>Mycoplasmatota</taxon>
        <taxon>Mollicutes</taxon>
        <taxon>Candidatus Izemoplasmatales</taxon>
        <taxon>Hujiaoplasmataceae</taxon>
        <taxon>Hujiaoplasma</taxon>
    </lineage>
</organism>
<dbReference type="SMART" id="SM00086">
    <property type="entry name" value="PAC"/>
    <property type="match status" value="2"/>
</dbReference>
<dbReference type="InterPro" id="IPR052155">
    <property type="entry name" value="Biofilm_reg_signaling"/>
</dbReference>
<dbReference type="PANTHER" id="PTHR44757">
    <property type="entry name" value="DIGUANYLATE CYCLASE DGCP"/>
    <property type="match status" value="1"/>
</dbReference>
<feature type="domain" description="HD-GYP" evidence="4">
    <location>
        <begin position="701"/>
        <end position="883"/>
    </location>
</feature>
<keyword evidence="1" id="KW-1133">Transmembrane helix</keyword>
<dbReference type="Gene3D" id="3.30.450.20">
    <property type="entry name" value="PAS domain"/>
    <property type="match status" value="3"/>
</dbReference>
<dbReference type="GO" id="GO:0006355">
    <property type="term" value="P:regulation of DNA-templated transcription"/>
    <property type="evidence" value="ECO:0007669"/>
    <property type="project" value="InterPro"/>
</dbReference>
<keyword evidence="6" id="KW-1185">Reference proteome</keyword>
<dbReference type="EMBL" id="CP051151">
    <property type="protein sequence ID" value="QLY39787.1"/>
    <property type="molecule type" value="Genomic_DNA"/>
</dbReference>
<dbReference type="InterPro" id="IPR000160">
    <property type="entry name" value="GGDEF_dom"/>
</dbReference>
<dbReference type="SUPFAM" id="SSF55785">
    <property type="entry name" value="PYP-like sensor domain (PAS domain)"/>
    <property type="match status" value="3"/>
</dbReference>
<dbReference type="InterPro" id="IPR029787">
    <property type="entry name" value="Nucleotide_cyclase"/>
</dbReference>
<dbReference type="Gene3D" id="1.10.3210.10">
    <property type="entry name" value="Hypothetical protein af1432"/>
    <property type="match status" value="1"/>
</dbReference>
<evidence type="ECO:0000313" key="5">
    <source>
        <dbReference type="EMBL" id="QLY39787.1"/>
    </source>
</evidence>
<dbReference type="KEGG" id="tbk:HF295_02475"/>
<keyword evidence="1" id="KW-0472">Membrane</keyword>
<dbReference type="NCBIfam" id="TIGR00254">
    <property type="entry name" value="GGDEF"/>
    <property type="match status" value="1"/>
</dbReference>
<feature type="domain" description="PAS" evidence="2">
    <location>
        <begin position="65"/>
        <end position="121"/>
    </location>
</feature>
<dbReference type="NCBIfam" id="TIGR00229">
    <property type="entry name" value="sensory_box"/>
    <property type="match status" value="2"/>
</dbReference>
<dbReference type="PANTHER" id="PTHR44757:SF2">
    <property type="entry name" value="BIOFILM ARCHITECTURE MAINTENANCE PROTEIN MBAA"/>
    <property type="match status" value="1"/>
</dbReference>
<dbReference type="Pfam" id="PF13487">
    <property type="entry name" value="HD_5"/>
    <property type="match status" value="1"/>
</dbReference>
<dbReference type="SUPFAM" id="SSF55073">
    <property type="entry name" value="Nucleotide cyclase"/>
    <property type="match status" value="1"/>
</dbReference>
<feature type="domain" description="GGDEF" evidence="3">
    <location>
        <begin position="581"/>
        <end position="710"/>
    </location>
</feature>
<dbReference type="PROSITE" id="PS51832">
    <property type="entry name" value="HD_GYP"/>
    <property type="match status" value="1"/>
</dbReference>
<dbReference type="PROSITE" id="PS50112">
    <property type="entry name" value="PAS"/>
    <property type="match status" value="2"/>
</dbReference>
<dbReference type="InterPro" id="IPR000014">
    <property type="entry name" value="PAS"/>
</dbReference>
<dbReference type="CDD" id="cd00130">
    <property type="entry name" value="PAS"/>
    <property type="match status" value="2"/>
</dbReference>